<evidence type="ECO:0000313" key="2">
    <source>
        <dbReference type="Proteomes" id="UP000475862"/>
    </source>
</evidence>
<dbReference type="Proteomes" id="UP000475862">
    <property type="component" value="Unassembled WGS sequence"/>
</dbReference>
<organism evidence="1 2">
    <name type="scientific">Aphis glycines</name>
    <name type="common">Soybean aphid</name>
    <dbReference type="NCBI Taxonomy" id="307491"/>
    <lineage>
        <taxon>Eukaryota</taxon>
        <taxon>Metazoa</taxon>
        <taxon>Ecdysozoa</taxon>
        <taxon>Arthropoda</taxon>
        <taxon>Hexapoda</taxon>
        <taxon>Insecta</taxon>
        <taxon>Pterygota</taxon>
        <taxon>Neoptera</taxon>
        <taxon>Paraneoptera</taxon>
        <taxon>Hemiptera</taxon>
        <taxon>Sternorrhyncha</taxon>
        <taxon>Aphidomorpha</taxon>
        <taxon>Aphidoidea</taxon>
        <taxon>Aphididae</taxon>
        <taxon>Aphidini</taxon>
        <taxon>Aphis</taxon>
        <taxon>Aphis</taxon>
    </lineage>
</organism>
<proteinExistence type="predicted"/>
<dbReference type="AlphaFoldDB" id="A0A6G0U654"/>
<dbReference type="EMBL" id="VYZN01000001">
    <property type="protein sequence ID" value="KAE9544554.1"/>
    <property type="molecule type" value="Genomic_DNA"/>
</dbReference>
<sequence length="197" mass="23155">MKDLKNKIILHNEGKEDIMSISRYLQNSGIFTEGDDDEGYLLLDLYFSLNHCISLYEKIKNIFKNFYEGVQIEWAYKLSMFYVYNAIVIKANELIRDIIDLHIACSTCTVSISGVRSDIIDILLIIIETKHNLDFYDKVTNEFLKKDRRMDFIYKKDKRINIPNLGNLIEQLLSTLSKIRQRRTQVKKIVIYGTVEL</sequence>
<accession>A0A6G0U654</accession>
<name>A0A6G0U654_APHGL</name>
<protein>
    <submittedName>
        <fullName evidence="1">Uncharacterized protein</fullName>
    </submittedName>
</protein>
<keyword evidence="2" id="KW-1185">Reference proteome</keyword>
<gene>
    <name evidence="1" type="ORF">AGLY_000095</name>
</gene>
<comment type="caution">
    <text evidence="1">The sequence shown here is derived from an EMBL/GenBank/DDBJ whole genome shotgun (WGS) entry which is preliminary data.</text>
</comment>
<evidence type="ECO:0000313" key="1">
    <source>
        <dbReference type="EMBL" id="KAE9544554.1"/>
    </source>
</evidence>
<reference evidence="1 2" key="1">
    <citation type="submission" date="2019-08" db="EMBL/GenBank/DDBJ databases">
        <title>The genome of the soybean aphid Biotype 1, its phylome, world population structure and adaptation to the North American continent.</title>
        <authorList>
            <person name="Giordano R."/>
            <person name="Donthu R.K."/>
            <person name="Hernandez A.G."/>
            <person name="Wright C.L."/>
            <person name="Zimin A.V."/>
        </authorList>
    </citation>
    <scope>NUCLEOTIDE SEQUENCE [LARGE SCALE GENOMIC DNA]</scope>
    <source>
        <tissue evidence="1">Whole aphids</tissue>
    </source>
</reference>